<gene>
    <name evidence="2" type="ORF">NDU88_001066</name>
</gene>
<dbReference type="AlphaFoldDB" id="A0AAV7NJ11"/>
<organism evidence="2 3">
    <name type="scientific">Pleurodeles waltl</name>
    <name type="common">Iberian ribbed newt</name>
    <dbReference type="NCBI Taxonomy" id="8319"/>
    <lineage>
        <taxon>Eukaryota</taxon>
        <taxon>Metazoa</taxon>
        <taxon>Chordata</taxon>
        <taxon>Craniata</taxon>
        <taxon>Vertebrata</taxon>
        <taxon>Euteleostomi</taxon>
        <taxon>Amphibia</taxon>
        <taxon>Batrachia</taxon>
        <taxon>Caudata</taxon>
        <taxon>Salamandroidea</taxon>
        <taxon>Salamandridae</taxon>
        <taxon>Pleurodelinae</taxon>
        <taxon>Pleurodeles</taxon>
    </lineage>
</organism>
<reference evidence="2" key="1">
    <citation type="journal article" date="2022" name="bioRxiv">
        <title>Sequencing and chromosome-scale assembly of the giantPleurodeles waltlgenome.</title>
        <authorList>
            <person name="Brown T."/>
            <person name="Elewa A."/>
            <person name="Iarovenko S."/>
            <person name="Subramanian E."/>
            <person name="Araus A.J."/>
            <person name="Petzold A."/>
            <person name="Susuki M."/>
            <person name="Suzuki K.-i.T."/>
            <person name="Hayashi T."/>
            <person name="Toyoda A."/>
            <person name="Oliveira C."/>
            <person name="Osipova E."/>
            <person name="Leigh N.D."/>
            <person name="Simon A."/>
            <person name="Yun M.H."/>
        </authorList>
    </citation>
    <scope>NUCLEOTIDE SEQUENCE</scope>
    <source>
        <strain evidence="2">20211129_DDA</strain>
        <tissue evidence="2">Liver</tissue>
    </source>
</reference>
<feature type="region of interest" description="Disordered" evidence="1">
    <location>
        <begin position="43"/>
        <end position="160"/>
    </location>
</feature>
<evidence type="ECO:0000256" key="1">
    <source>
        <dbReference type="SAM" id="MobiDB-lite"/>
    </source>
</evidence>
<dbReference type="Proteomes" id="UP001066276">
    <property type="component" value="Chromosome 8"/>
</dbReference>
<feature type="region of interest" description="Disordered" evidence="1">
    <location>
        <begin position="1"/>
        <end position="28"/>
    </location>
</feature>
<dbReference type="EMBL" id="JANPWB010000012">
    <property type="protein sequence ID" value="KAJ1112805.1"/>
    <property type="molecule type" value="Genomic_DNA"/>
</dbReference>
<feature type="compositionally biased region" description="Basic and acidic residues" evidence="1">
    <location>
        <begin position="55"/>
        <end position="68"/>
    </location>
</feature>
<feature type="compositionally biased region" description="Basic and acidic residues" evidence="1">
    <location>
        <begin position="76"/>
        <end position="110"/>
    </location>
</feature>
<proteinExistence type="predicted"/>
<evidence type="ECO:0000313" key="2">
    <source>
        <dbReference type="EMBL" id="KAJ1112805.1"/>
    </source>
</evidence>
<protein>
    <submittedName>
        <fullName evidence="2">Uncharacterized protein</fullName>
    </submittedName>
</protein>
<comment type="caution">
    <text evidence="2">The sequence shown here is derived from an EMBL/GenBank/DDBJ whole genome shotgun (WGS) entry which is preliminary data.</text>
</comment>
<keyword evidence="3" id="KW-1185">Reference proteome</keyword>
<name>A0AAV7NJ11_PLEWA</name>
<accession>A0AAV7NJ11</accession>
<sequence>MDTLPSLYRPKYSDSPQPPLTEYGPFDPDVLASHVGHIETNQELVHYSEEDDTEAGTRARPGGEEEHQNAWMEDAGCGREKESEGVSKKINPEVRRQKEMSLEEASARESRRIHHGRLVSAPKATAEMKQPGTLLEEGGLPRPVTSPTGPEDGVPREGKGGALLNACVMYIRNIQ</sequence>
<evidence type="ECO:0000313" key="3">
    <source>
        <dbReference type="Proteomes" id="UP001066276"/>
    </source>
</evidence>